<comment type="catalytic activity">
    <reaction evidence="7">
        <text>a medium-chain fatty acid + ATP + CoA = a medium-chain fatty acyl-CoA + AMP + diphosphate</text>
        <dbReference type="Rhea" id="RHEA:48340"/>
        <dbReference type="ChEBI" id="CHEBI:30616"/>
        <dbReference type="ChEBI" id="CHEBI:33019"/>
        <dbReference type="ChEBI" id="CHEBI:57287"/>
        <dbReference type="ChEBI" id="CHEBI:59558"/>
        <dbReference type="ChEBI" id="CHEBI:90546"/>
        <dbReference type="ChEBI" id="CHEBI:456215"/>
        <dbReference type="EC" id="6.2.1.2"/>
    </reaction>
</comment>
<name>A0AA88HUN3_ARTSF</name>
<dbReference type="GO" id="GO:0031956">
    <property type="term" value="F:medium-chain fatty acid-CoA ligase activity"/>
    <property type="evidence" value="ECO:0007669"/>
    <property type="project" value="UniProtKB-EC"/>
</dbReference>
<dbReference type="Gene3D" id="2.30.38.10">
    <property type="entry name" value="Luciferase, Domain 3"/>
    <property type="match status" value="1"/>
</dbReference>
<dbReference type="InterPro" id="IPR025110">
    <property type="entry name" value="AMP-bd_C"/>
</dbReference>
<protein>
    <recommendedName>
        <fullName evidence="5">Medium-chain acyl-CoA ligase ACSF2, mitochondrial</fullName>
        <ecNumber evidence="4">6.2.1.2</ecNumber>
    </recommendedName>
</protein>
<evidence type="ECO:0000256" key="7">
    <source>
        <dbReference type="ARBA" id="ARBA00048277"/>
    </source>
</evidence>
<dbReference type="PROSITE" id="PS00455">
    <property type="entry name" value="AMP_BINDING"/>
    <property type="match status" value="1"/>
</dbReference>
<dbReference type="Pfam" id="PF13193">
    <property type="entry name" value="AMP-binding_C"/>
    <property type="match status" value="1"/>
</dbReference>
<dbReference type="SUPFAM" id="SSF56801">
    <property type="entry name" value="Acetyl-CoA synthetase-like"/>
    <property type="match status" value="1"/>
</dbReference>
<sequence>QSTGHSQDNNFEMLRISHWAIITRSFTKSVKRPQPLRLYPPKTKYKHSYVHGPSDRPLLGLNVGQVIDEAAEKYGDREGAVFVHQGIRKSFYQLKEEANILAAGLICIGLKRGDRIGIWGPNSYEWLLTQYAAAKAGLVLVNVNPAYQPNELLYCINKVEMAALVTAESFKFQHYYELISSVVPEIEHSSPGEIQSKHAPSLKSVIMISDVEHRGTFKFSDLLLSSSKDLLSQVETVQKKVQFDEPANIQFTSGTTGYPKGATLSHHNIVNNAYLFGFRIGYHEQEHRICLPNPLYHCFGCVAGSLAGPLHGAALIVPSSGFNPEKALEAIHTERCTSLYGTPTMFVDMIHAFDLSNAKFDVSSLSTGAMAGAPCPEELVKGVINKLHMRDFIVMYGMTETSPVSLQCFNSDPPEVKSTTVGYPTEHVEIKIVNEEGEITPINTAGEICVRGHCNMLYYWNDEDKTKEIIAEDRWLKTGDIGVIDENGYGQIVGRVKDMIIRGGENIYPREIEEFLYTHPEVMEAHVCGVPDERMGEEVCAWIRLTRNSSTTEEILRNYCNHKISHFKIPRYWFFTDEFPKTVTGKIQKYKMKEISIKHFDLNQ</sequence>
<dbReference type="EMBL" id="JAVRJZ010000012">
    <property type="protein sequence ID" value="KAK2716120.1"/>
    <property type="molecule type" value="Genomic_DNA"/>
</dbReference>
<organism evidence="10 11">
    <name type="scientific">Artemia franciscana</name>
    <name type="common">Brine shrimp</name>
    <name type="synonym">Artemia sanfranciscana</name>
    <dbReference type="NCBI Taxonomy" id="6661"/>
    <lineage>
        <taxon>Eukaryota</taxon>
        <taxon>Metazoa</taxon>
        <taxon>Ecdysozoa</taxon>
        <taxon>Arthropoda</taxon>
        <taxon>Crustacea</taxon>
        <taxon>Branchiopoda</taxon>
        <taxon>Anostraca</taxon>
        <taxon>Artemiidae</taxon>
        <taxon>Artemia</taxon>
    </lineage>
</organism>
<reference evidence="10" key="1">
    <citation type="submission" date="2023-07" db="EMBL/GenBank/DDBJ databases">
        <title>Chromosome-level genome assembly of Artemia franciscana.</title>
        <authorList>
            <person name="Jo E."/>
        </authorList>
    </citation>
    <scope>NUCLEOTIDE SEQUENCE</scope>
    <source>
        <tissue evidence="10">Whole body</tissue>
    </source>
</reference>
<evidence type="ECO:0000259" key="9">
    <source>
        <dbReference type="Pfam" id="PF13193"/>
    </source>
</evidence>
<evidence type="ECO:0000256" key="6">
    <source>
        <dbReference type="ARBA" id="ARBA00047319"/>
    </source>
</evidence>
<evidence type="ECO:0000313" key="11">
    <source>
        <dbReference type="Proteomes" id="UP001187531"/>
    </source>
</evidence>
<dbReference type="Proteomes" id="UP001187531">
    <property type="component" value="Unassembled WGS sequence"/>
</dbReference>
<dbReference type="AlphaFoldDB" id="A0AA88HUN3"/>
<feature type="non-terminal residue" evidence="10">
    <location>
        <position position="1"/>
    </location>
</feature>
<dbReference type="EC" id="6.2.1.2" evidence="4"/>
<comment type="caution">
    <text evidence="10">The sequence shown here is derived from an EMBL/GenBank/DDBJ whole genome shotgun (WGS) entry which is preliminary data.</text>
</comment>
<dbReference type="PANTHER" id="PTHR43201:SF5">
    <property type="entry name" value="MEDIUM-CHAIN ACYL-COA LIGASE ACSF2, MITOCHONDRIAL"/>
    <property type="match status" value="1"/>
</dbReference>
<comment type="similarity">
    <text evidence="1">Belongs to the ATP-dependent AMP-binding enzyme family.</text>
</comment>
<keyword evidence="11" id="KW-1185">Reference proteome</keyword>
<evidence type="ECO:0000313" key="10">
    <source>
        <dbReference type="EMBL" id="KAK2716120.1"/>
    </source>
</evidence>
<evidence type="ECO:0000256" key="5">
    <source>
        <dbReference type="ARBA" id="ARBA00039638"/>
    </source>
</evidence>
<feature type="domain" description="AMP-dependent synthetase/ligase" evidence="8">
    <location>
        <begin position="68"/>
        <end position="460"/>
    </location>
</feature>
<evidence type="ECO:0000256" key="2">
    <source>
        <dbReference type="ARBA" id="ARBA00022598"/>
    </source>
</evidence>
<evidence type="ECO:0000259" key="8">
    <source>
        <dbReference type="Pfam" id="PF00501"/>
    </source>
</evidence>
<dbReference type="FunFam" id="3.40.50.12780:FF:000003">
    <property type="entry name" value="Long-chain-fatty-acid--CoA ligase FadD"/>
    <property type="match status" value="1"/>
</dbReference>
<dbReference type="InterPro" id="IPR020845">
    <property type="entry name" value="AMP-binding_CS"/>
</dbReference>
<dbReference type="Gene3D" id="3.40.50.980">
    <property type="match status" value="2"/>
</dbReference>
<evidence type="ECO:0000256" key="3">
    <source>
        <dbReference type="ARBA" id="ARBA00037247"/>
    </source>
</evidence>
<accession>A0AA88HUN3</accession>
<keyword evidence="2" id="KW-0436">Ligase</keyword>
<gene>
    <name evidence="10" type="ORF">QYM36_010633</name>
</gene>
<evidence type="ECO:0000256" key="1">
    <source>
        <dbReference type="ARBA" id="ARBA00006432"/>
    </source>
</evidence>
<dbReference type="Gene3D" id="3.30.300.30">
    <property type="match status" value="1"/>
</dbReference>
<dbReference type="Pfam" id="PF00501">
    <property type="entry name" value="AMP-binding"/>
    <property type="match status" value="1"/>
</dbReference>
<evidence type="ECO:0000256" key="4">
    <source>
        <dbReference type="ARBA" id="ARBA00039009"/>
    </source>
</evidence>
<feature type="domain" description="AMP-binding enzyme C-terminal" evidence="9">
    <location>
        <begin position="511"/>
        <end position="586"/>
    </location>
</feature>
<comment type="function">
    <text evidence="3">Acyl-CoA synthases catalyze the initial reaction in fatty acid metabolism, by forming a thioester with CoA. Has some preference toward medium-chain substrates. Plays a role in adipocyte differentiation.</text>
</comment>
<dbReference type="FunFam" id="3.30.300.30:FF:000008">
    <property type="entry name" value="2,3-dihydroxybenzoate-AMP ligase"/>
    <property type="match status" value="1"/>
</dbReference>
<proteinExistence type="inferred from homology"/>
<dbReference type="InterPro" id="IPR000873">
    <property type="entry name" value="AMP-dep_synth/lig_dom"/>
</dbReference>
<dbReference type="PANTHER" id="PTHR43201">
    <property type="entry name" value="ACYL-COA SYNTHETASE"/>
    <property type="match status" value="1"/>
</dbReference>
<comment type="catalytic activity">
    <reaction evidence="6">
        <text>octanoate + ATP + CoA = octanoyl-CoA + AMP + diphosphate</text>
        <dbReference type="Rhea" id="RHEA:33631"/>
        <dbReference type="ChEBI" id="CHEBI:25646"/>
        <dbReference type="ChEBI" id="CHEBI:30616"/>
        <dbReference type="ChEBI" id="CHEBI:33019"/>
        <dbReference type="ChEBI" id="CHEBI:57287"/>
        <dbReference type="ChEBI" id="CHEBI:57386"/>
        <dbReference type="ChEBI" id="CHEBI:456215"/>
    </reaction>
</comment>
<dbReference type="CDD" id="cd05917">
    <property type="entry name" value="FACL_like_2"/>
    <property type="match status" value="1"/>
</dbReference>
<dbReference type="InterPro" id="IPR045851">
    <property type="entry name" value="AMP-bd_C_sf"/>
</dbReference>
<dbReference type="GO" id="GO:0006631">
    <property type="term" value="P:fatty acid metabolic process"/>
    <property type="evidence" value="ECO:0007669"/>
    <property type="project" value="TreeGrafter"/>
</dbReference>